<protein>
    <submittedName>
        <fullName evidence="3">dCTP deaminase</fullName>
    </submittedName>
</protein>
<evidence type="ECO:0000313" key="3">
    <source>
        <dbReference type="EMBL" id="PIR86890.1"/>
    </source>
</evidence>
<dbReference type="AlphaFoldDB" id="A0A2H0UKH6"/>
<dbReference type="Proteomes" id="UP000229526">
    <property type="component" value="Unassembled WGS sequence"/>
</dbReference>
<evidence type="ECO:0000256" key="2">
    <source>
        <dbReference type="ARBA" id="ARBA00023080"/>
    </source>
</evidence>
<name>A0A2H0UKH6_9BACT</name>
<dbReference type="GO" id="GO:0006229">
    <property type="term" value="P:dUTP biosynthetic process"/>
    <property type="evidence" value="ECO:0007669"/>
    <property type="project" value="InterPro"/>
</dbReference>
<proteinExistence type="predicted"/>
<dbReference type="GO" id="GO:0008829">
    <property type="term" value="F:dCTP deaminase activity"/>
    <property type="evidence" value="ECO:0007669"/>
    <property type="project" value="InterPro"/>
</dbReference>
<dbReference type="EMBL" id="PFBD01000023">
    <property type="protein sequence ID" value="PIR86890.1"/>
    <property type="molecule type" value="Genomic_DNA"/>
</dbReference>
<sequence>MGILGKTDIKKYIKEGKIILDPVADQFQIQPNSLDLRAGWNFYVPQQWQYGEAGRTVTRPDYTEHKANSDDFKLIKLRPGQYFEFLPNEFAIVSTLEKLSLKANDLMALLYPRSSMIRRGFVIESGVVDVGYSGHLTIPVYNATPQPLRLYPGERMYQLVFHTLDTPLADDDAQLHGAVKAKYQDATAHNLQARTDSSEELEFIKSGQLEKIKEQYRASE</sequence>
<evidence type="ECO:0000256" key="1">
    <source>
        <dbReference type="ARBA" id="ARBA00022801"/>
    </source>
</evidence>
<dbReference type="NCBIfam" id="TIGR02274">
    <property type="entry name" value="dCTP_deam"/>
    <property type="match status" value="1"/>
</dbReference>
<accession>A0A2H0UKH6</accession>
<dbReference type="Gene3D" id="2.70.40.10">
    <property type="match status" value="1"/>
</dbReference>
<dbReference type="InterPro" id="IPR033704">
    <property type="entry name" value="dUTPase_trimeric"/>
</dbReference>
<evidence type="ECO:0000313" key="4">
    <source>
        <dbReference type="Proteomes" id="UP000229526"/>
    </source>
</evidence>
<dbReference type="PANTHER" id="PTHR42680">
    <property type="entry name" value="DCTP DEAMINASE"/>
    <property type="match status" value="1"/>
</dbReference>
<comment type="caution">
    <text evidence="3">The sequence shown here is derived from an EMBL/GenBank/DDBJ whole genome shotgun (WGS) entry which is preliminary data.</text>
</comment>
<organism evidence="3 4">
    <name type="scientific">Candidatus Harrisonbacteria bacterium CG10_big_fil_rev_8_21_14_0_10_49_15</name>
    <dbReference type="NCBI Taxonomy" id="1974587"/>
    <lineage>
        <taxon>Bacteria</taxon>
        <taxon>Candidatus Harrisoniibacteriota</taxon>
    </lineage>
</organism>
<gene>
    <name evidence="3" type="primary">dcd</name>
    <name evidence="3" type="ORF">COU11_03490</name>
</gene>
<dbReference type="PANTHER" id="PTHR42680:SF3">
    <property type="entry name" value="DCTP DEAMINASE"/>
    <property type="match status" value="1"/>
</dbReference>
<dbReference type="InterPro" id="IPR011962">
    <property type="entry name" value="dCTP_deaminase"/>
</dbReference>
<dbReference type="CDD" id="cd07557">
    <property type="entry name" value="trimeric_dUTPase"/>
    <property type="match status" value="1"/>
</dbReference>
<keyword evidence="2" id="KW-0546">Nucleotide metabolism</keyword>
<dbReference type="InterPro" id="IPR036157">
    <property type="entry name" value="dUTPase-like_sf"/>
</dbReference>
<dbReference type="Pfam" id="PF22769">
    <property type="entry name" value="DCD"/>
    <property type="match status" value="1"/>
</dbReference>
<reference evidence="4" key="1">
    <citation type="submission" date="2017-09" db="EMBL/GenBank/DDBJ databases">
        <title>Depth-based differentiation of microbial function through sediment-hosted aquifers and enrichment of novel symbionts in the deep terrestrial subsurface.</title>
        <authorList>
            <person name="Probst A.J."/>
            <person name="Ladd B."/>
            <person name="Jarett J.K."/>
            <person name="Geller-Mcgrath D.E."/>
            <person name="Sieber C.M.K."/>
            <person name="Emerson J.B."/>
            <person name="Anantharaman K."/>
            <person name="Thomas B.C."/>
            <person name="Malmstrom R."/>
            <person name="Stieglmeier M."/>
            <person name="Klingl A."/>
            <person name="Woyke T."/>
            <person name="Ryan C.M."/>
            <person name="Banfield J.F."/>
        </authorList>
    </citation>
    <scope>NUCLEOTIDE SEQUENCE [LARGE SCALE GENOMIC DNA]</scope>
</reference>
<dbReference type="SUPFAM" id="SSF51283">
    <property type="entry name" value="dUTPase-like"/>
    <property type="match status" value="1"/>
</dbReference>
<keyword evidence="1" id="KW-0378">Hydrolase</keyword>